<dbReference type="InterPro" id="IPR029052">
    <property type="entry name" value="Metallo-depent_PP-like"/>
</dbReference>
<reference evidence="7 8" key="1">
    <citation type="journal article" date="2018" name="Aquat. Microb. Ecol.">
        <title>Gammaproteobacterial methanotrophs dominate.</title>
        <authorList>
            <person name="Rissanen A.J."/>
            <person name="Saarenheimo J."/>
            <person name="Tiirola M."/>
            <person name="Peura S."/>
            <person name="Aalto S.L."/>
            <person name="Karvinen A."/>
            <person name="Nykanen H."/>
        </authorList>
    </citation>
    <scope>NUCLEOTIDE SEQUENCE [LARGE SCALE GENOMIC DNA]</scope>
    <source>
        <strain evidence="7">AMbin10</strain>
    </source>
</reference>
<evidence type="ECO:0000313" key="8">
    <source>
        <dbReference type="Proteomes" id="UP000249396"/>
    </source>
</evidence>
<keyword evidence="1" id="KW-1003">Cell membrane</keyword>
<evidence type="ECO:0000256" key="4">
    <source>
        <dbReference type="ARBA" id="ARBA00023136"/>
    </source>
</evidence>
<dbReference type="InterPro" id="IPR043461">
    <property type="entry name" value="LpxH-like"/>
</dbReference>
<dbReference type="PANTHER" id="PTHR34990">
    <property type="entry name" value="UDP-2,3-DIACYLGLUCOSAMINE HYDROLASE-RELATED"/>
    <property type="match status" value="1"/>
</dbReference>
<organism evidence="7 8">
    <name type="scientific">Candidatus Methylumidiphilus alinenensis</name>
    <dbReference type="NCBI Taxonomy" id="2202197"/>
    <lineage>
        <taxon>Bacteria</taxon>
        <taxon>Pseudomonadati</taxon>
        <taxon>Pseudomonadota</taxon>
        <taxon>Gammaproteobacteria</taxon>
        <taxon>Methylococcales</taxon>
        <taxon>Candidatus Methylumidiphilus</taxon>
    </lineage>
</organism>
<dbReference type="SUPFAM" id="SSF56300">
    <property type="entry name" value="Metallo-dependent phosphatases"/>
    <property type="match status" value="1"/>
</dbReference>
<evidence type="ECO:0000256" key="2">
    <source>
        <dbReference type="ARBA" id="ARBA00022519"/>
    </source>
</evidence>
<protein>
    <recommendedName>
        <fullName evidence="6">Calcineurin-like phosphoesterase domain-containing protein</fullName>
    </recommendedName>
</protein>
<evidence type="ECO:0000313" key="7">
    <source>
        <dbReference type="EMBL" id="PZN78321.1"/>
    </source>
</evidence>
<feature type="domain" description="Calcineurin-like phosphoesterase" evidence="6">
    <location>
        <begin position="10"/>
        <end position="199"/>
    </location>
</feature>
<accession>A0A2W4R225</accession>
<dbReference type="InterPro" id="IPR004843">
    <property type="entry name" value="Calcineurin-like_PHP"/>
</dbReference>
<name>A0A2W4R225_9GAMM</name>
<dbReference type="Proteomes" id="UP000249396">
    <property type="component" value="Unassembled WGS sequence"/>
</dbReference>
<dbReference type="GO" id="GO:0008758">
    <property type="term" value="F:UDP-2,3-diacylglucosamine hydrolase activity"/>
    <property type="evidence" value="ECO:0007669"/>
    <property type="project" value="TreeGrafter"/>
</dbReference>
<keyword evidence="5" id="KW-0464">Manganese</keyword>
<dbReference type="EMBL" id="QJPH01000321">
    <property type="protein sequence ID" value="PZN78321.1"/>
    <property type="molecule type" value="Genomic_DNA"/>
</dbReference>
<sequence length="506" mass="55969">MSMFPVFDEVHVISDIHMGGSKPDFQILRETARLAGYIGWVSGQCPDGQVALVLNGDVFDTLAEDIPGYVAVDQAVETVERIMSDHSFSGIWDALAEFVKLDRRTLVFVIGNHDIEISFPTVQRWIITKLAGDDLAKRARIEFSTTGAGYACMVGNARVYCTHGNEVDAWNYNRYEDLAKVGRRLNAGKTLDPSEWFPNAGTRMVKEVMNEVKKTYKWIDLLKPETTGAVGTLVVLDPSQATKITNLLSIVGEKVKGGKEVDQRLSADGFQVQERTGANPATIDQLLGPNIRDSLVVGSPESSLSVDDMLLAAELNLGQPGVKLARSTGTLGTPQLIWDRFTGWITGVGKDEALRRALKDWLKDDQTFVVDNQDDTYKQVTAAIGPSIDFIVTGHTHLERAIDMGGNRYYFNCGTWIRLLRFTDGMLKDTATFKPVYDLLVNNQGRMELIDQAKFPDESGKKMPFVLNQTSAVSIKQENFKVVGRLTHIQGDGTGAPIIIKEFVRS</sequence>
<dbReference type="GO" id="GO:0009245">
    <property type="term" value="P:lipid A biosynthetic process"/>
    <property type="evidence" value="ECO:0007669"/>
    <property type="project" value="TreeGrafter"/>
</dbReference>
<evidence type="ECO:0000256" key="3">
    <source>
        <dbReference type="ARBA" id="ARBA00022723"/>
    </source>
</evidence>
<dbReference type="Pfam" id="PF00149">
    <property type="entry name" value="Metallophos"/>
    <property type="match status" value="1"/>
</dbReference>
<proteinExistence type="predicted"/>
<dbReference type="AlphaFoldDB" id="A0A2W4R225"/>
<comment type="caution">
    <text evidence="7">The sequence shown here is derived from an EMBL/GenBank/DDBJ whole genome shotgun (WGS) entry which is preliminary data.</text>
</comment>
<evidence type="ECO:0000256" key="1">
    <source>
        <dbReference type="ARBA" id="ARBA00022475"/>
    </source>
</evidence>
<keyword evidence="4" id="KW-0472">Membrane</keyword>
<dbReference type="GO" id="GO:0016020">
    <property type="term" value="C:membrane"/>
    <property type="evidence" value="ECO:0007669"/>
    <property type="project" value="GOC"/>
</dbReference>
<dbReference type="PANTHER" id="PTHR34990:SF2">
    <property type="entry name" value="BLL8164 PROTEIN"/>
    <property type="match status" value="1"/>
</dbReference>
<keyword evidence="3" id="KW-0479">Metal-binding</keyword>
<gene>
    <name evidence="7" type="ORF">DM484_13165</name>
</gene>
<evidence type="ECO:0000259" key="6">
    <source>
        <dbReference type="Pfam" id="PF00149"/>
    </source>
</evidence>
<evidence type="ECO:0000256" key="5">
    <source>
        <dbReference type="ARBA" id="ARBA00023211"/>
    </source>
</evidence>
<keyword evidence="2" id="KW-0997">Cell inner membrane</keyword>
<dbReference type="GO" id="GO:0046872">
    <property type="term" value="F:metal ion binding"/>
    <property type="evidence" value="ECO:0007669"/>
    <property type="project" value="UniProtKB-KW"/>
</dbReference>